<comment type="caution">
    <text evidence="1">The sequence shown here is derived from an EMBL/GenBank/DDBJ whole genome shotgun (WGS) entry which is preliminary data.</text>
</comment>
<evidence type="ECO:0000313" key="2">
    <source>
        <dbReference type="Proteomes" id="UP000620670"/>
    </source>
</evidence>
<organism evidence="1 2">
    <name type="scientific">Microvirga splendida</name>
    <dbReference type="NCBI Taxonomy" id="2795727"/>
    <lineage>
        <taxon>Bacteria</taxon>
        <taxon>Pseudomonadati</taxon>
        <taxon>Pseudomonadota</taxon>
        <taxon>Alphaproteobacteria</taxon>
        <taxon>Hyphomicrobiales</taxon>
        <taxon>Methylobacteriaceae</taxon>
        <taxon>Microvirga</taxon>
    </lineage>
</organism>
<dbReference type="EMBL" id="JAELXT010000001">
    <property type="protein sequence ID" value="MBJ6124041.1"/>
    <property type="molecule type" value="Genomic_DNA"/>
</dbReference>
<sequence length="103" mass="11776">MRYRDFAPNQTSTYKKRLRTVTLCVLDDAEWALLTKIREATGPSRIIGVRSLAPRFQGFSVEIVCKDINAAWELFANWHDNSIREVCQAAIQDEVQHSAAQTH</sequence>
<proteinExistence type="predicted"/>
<dbReference type="Proteomes" id="UP000620670">
    <property type="component" value="Unassembled WGS sequence"/>
</dbReference>
<gene>
    <name evidence="1" type="ORF">JAO75_01350</name>
</gene>
<protein>
    <submittedName>
        <fullName evidence="1">Uncharacterized protein</fullName>
    </submittedName>
</protein>
<dbReference type="RefSeq" id="WP_199046015.1">
    <property type="nucleotide sequence ID" value="NZ_JAELXT010000001.1"/>
</dbReference>
<name>A0ABS0XVH5_9HYPH</name>
<keyword evidence="2" id="KW-1185">Reference proteome</keyword>
<evidence type="ECO:0000313" key="1">
    <source>
        <dbReference type="EMBL" id="MBJ6124041.1"/>
    </source>
</evidence>
<accession>A0ABS0XVH5</accession>
<reference evidence="2" key="1">
    <citation type="submission" date="2020-12" db="EMBL/GenBank/DDBJ databases">
        <title>Hymenobacter sp.</title>
        <authorList>
            <person name="Kim M.K."/>
        </authorList>
    </citation>
    <scope>NUCLEOTIDE SEQUENCE [LARGE SCALE GENOMIC DNA]</scope>
    <source>
        <strain evidence="2">BT325</strain>
    </source>
</reference>